<keyword evidence="1" id="KW-0812">Transmembrane</keyword>
<keyword evidence="1" id="KW-0472">Membrane</keyword>
<sequence length="98" mass="11647">MTLPFENDTKTIIKRISSRNISASRKRNIFIIITIALASTLLSAITLYGFGITQKTKNLNKKQHRLYIMQFQKKRVRNYTKKKRLRGLENFSMHFRKK</sequence>
<protein>
    <submittedName>
        <fullName evidence="2">Membrane protein DedA with SNARE-associated domain</fullName>
    </submittedName>
</protein>
<gene>
    <name evidence="2" type="ORF">ABID24_003671</name>
</gene>
<evidence type="ECO:0000313" key="2">
    <source>
        <dbReference type="EMBL" id="MET3752397.1"/>
    </source>
</evidence>
<evidence type="ECO:0000256" key="1">
    <source>
        <dbReference type="SAM" id="Phobius"/>
    </source>
</evidence>
<feature type="transmembrane region" description="Helical" evidence="1">
    <location>
        <begin position="29"/>
        <end position="51"/>
    </location>
</feature>
<evidence type="ECO:0000313" key="3">
    <source>
        <dbReference type="Proteomes" id="UP001549106"/>
    </source>
</evidence>
<accession>A0ABV2MAP7</accession>
<keyword evidence="1" id="KW-1133">Transmembrane helix</keyword>
<organism evidence="2 3">
    <name type="scientific">Blautia caecimuris</name>
    <dbReference type="NCBI Taxonomy" id="1796615"/>
    <lineage>
        <taxon>Bacteria</taxon>
        <taxon>Bacillati</taxon>
        <taxon>Bacillota</taxon>
        <taxon>Clostridia</taxon>
        <taxon>Lachnospirales</taxon>
        <taxon>Lachnospiraceae</taxon>
        <taxon>Blautia</taxon>
    </lineage>
</organism>
<proteinExistence type="predicted"/>
<keyword evidence="3" id="KW-1185">Reference proteome</keyword>
<dbReference type="EMBL" id="JBEPMJ010000050">
    <property type="protein sequence ID" value="MET3752397.1"/>
    <property type="molecule type" value="Genomic_DNA"/>
</dbReference>
<name>A0ABV2MAP7_9FIRM</name>
<reference evidence="2 3" key="1">
    <citation type="submission" date="2024-06" db="EMBL/GenBank/DDBJ databases">
        <title>Genomic Encyclopedia of Type Strains, Phase IV (KMG-IV): sequencing the most valuable type-strain genomes for metagenomic binning, comparative biology and taxonomic classification.</title>
        <authorList>
            <person name="Goeker M."/>
        </authorList>
    </citation>
    <scope>NUCLEOTIDE SEQUENCE [LARGE SCALE GENOMIC DNA]</scope>
    <source>
        <strain evidence="2 3">DSM 29492</strain>
    </source>
</reference>
<dbReference type="Proteomes" id="UP001549106">
    <property type="component" value="Unassembled WGS sequence"/>
</dbReference>
<comment type="caution">
    <text evidence="2">The sequence shown here is derived from an EMBL/GenBank/DDBJ whole genome shotgun (WGS) entry which is preliminary data.</text>
</comment>